<keyword evidence="3" id="KW-0010">Activator</keyword>
<sequence length="261" mass="29389">MAHQYSPRRDFDHLPYPVCFRFDALAADTECELHHHAWGQLNYAERGVMQIDVGGQRFISPPQYTVWLPPGVVHGTYNQQPVLYRALDLDPSLCSALPAQPCMLAISAVLRAILIDFAERQVAVPDSDADRRLAQVVVDQLGRARVEPRYLPLASTPALQQVLDALQREPGDNRTASVWAEAVHLTERTLARYCQRELGMSLGEWRQRLRFLHAIELLDKGRSVQAIALDLGYSTSSAFIAMFQRQAGTTPEQYRRELPGA</sequence>
<gene>
    <name evidence="6" type="ORF">JMJ54_16695</name>
</gene>
<protein>
    <submittedName>
        <fullName evidence="6">Helix-turn-helix transcriptional regulator</fullName>
    </submittedName>
</protein>
<accession>A0ABS2BPC6</accession>
<dbReference type="PRINTS" id="PR00032">
    <property type="entry name" value="HTHARAC"/>
</dbReference>
<dbReference type="SMART" id="SM00342">
    <property type="entry name" value="HTH_ARAC"/>
    <property type="match status" value="1"/>
</dbReference>
<dbReference type="CDD" id="cd06124">
    <property type="entry name" value="cupin_NimR-like_N"/>
    <property type="match status" value="1"/>
</dbReference>
<reference evidence="6 7" key="1">
    <citation type="submission" date="2021-01" db="EMBL/GenBank/DDBJ databases">
        <title>Draft Genome Sequence and Polyhydroxyalkanoate Biosynthetic Potential of Jeongeupia naejangsanensis Type Strain DSM 24253.</title>
        <authorList>
            <person name="Turrini P."/>
            <person name="Artuso I."/>
            <person name="Lugli G.A."/>
            <person name="Frangipani E."/>
            <person name="Ventura M."/>
            <person name="Visca P."/>
        </authorList>
    </citation>
    <scope>NUCLEOTIDE SEQUENCE [LARGE SCALE GENOMIC DNA]</scope>
    <source>
        <strain evidence="6 7">DSM 24253</strain>
    </source>
</reference>
<evidence type="ECO:0000256" key="2">
    <source>
        <dbReference type="ARBA" id="ARBA00023125"/>
    </source>
</evidence>
<dbReference type="InterPro" id="IPR014710">
    <property type="entry name" value="RmlC-like_jellyroll"/>
</dbReference>
<dbReference type="RefSeq" id="WP_203539692.1">
    <property type="nucleotide sequence ID" value="NZ_JAESND010000010.1"/>
</dbReference>
<proteinExistence type="predicted"/>
<dbReference type="PROSITE" id="PS01124">
    <property type="entry name" value="HTH_ARAC_FAMILY_2"/>
    <property type="match status" value="1"/>
</dbReference>
<dbReference type="InterPro" id="IPR003313">
    <property type="entry name" value="AraC-bd"/>
</dbReference>
<dbReference type="Pfam" id="PF02311">
    <property type="entry name" value="AraC_binding"/>
    <property type="match status" value="1"/>
</dbReference>
<evidence type="ECO:0000313" key="6">
    <source>
        <dbReference type="EMBL" id="MBM3117476.1"/>
    </source>
</evidence>
<dbReference type="Proteomes" id="UP000809431">
    <property type="component" value="Unassembled WGS sequence"/>
</dbReference>
<dbReference type="Pfam" id="PF12833">
    <property type="entry name" value="HTH_18"/>
    <property type="match status" value="1"/>
</dbReference>
<evidence type="ECO:0000259" key="5">
    <source>
        <dbReference type="PROSITE" id="PS01124"/>
    </source>
</evidence>
<dbReference type="InterPro" id="IPR018060">
    <property type="entry name" value="HTH_AraC"/>
</dbReference>
<dbReference type="InterPro" id="IPR009057">
    <property type="entry name" value="Homeodomain-like_sf"/>
</dbReference>
<evidence type="ECO:0000256" key="4">
    <source>
        <dbReference type="ARBA" id="ARBA00023163"/>
    </source>
</evidence>
<dbReference type="InterPro" id="IPR011051">
    <property type="entry name" value="RmlC_Cupin_sf"/>
</dbReference>
<feature type="domain" description="HTH araC/xylS-type" evidence="5">
    <location>
        <begin position="160"/>
        <end position="257"/>
    </location>
</feature>
<dbReference type="SUPFAM" id="SSF46689">
    <property type="entry name" value="Homeodomain-like"/>
    <property type="match status" value="1"/>
</dbReference>
<dbReference type="PANTHER" id="PTHR11019">
    <property type="entry name" value="HTH-TYPE TRANSCRIPTIONAL REGULATOR NIMR"/>
    <property type="match status" value="1"/>
</dbReference>
<dbReference type="InterPro" id="IPR020449">
    <property type="entry name" value="Tscrpt_reg_AraC-type_HTH"/>
</dbReference>
<organism evidence="6 7">
    <name type="scientific">Jeongeupia naejangsanensis</name>
    <dbReference type="NCBI Taxonomy" id="613195"/>
    <lineage>
        <taxon>Bacteria</taxon>
        <taxon>Pseudomonadati</taxon>
        <taxon>Pseudomonadota</taxon>
        <taxon>Betaproteobacteria</taxon>
        <taxon>Neisseriales</taxon>
        <taxon>Chitinibacteraceae</taxon>
        <taxon>Jeongeupia</taxon>
    </lineage>
</organism>
<evidence type="ECO:0000256" key="1">
    <source>
        <dbReference type="ARBA" id="ARBA00023015"/>
    </source>
</evidence>
<dbReference type="Gene3D" id="1.10.10.60">
    <property type="entry name" value="Homeodomain-like"/>
    <property type="match status" value="1"/>
</dbReference>
<comment type="caution">
    <text evidence="6">The sequence shown here is derived from an EMBL/GenBank/DDBJ whole genome shotgun (WGS) entry which is preliminary data.</text>
</comment>
<evidence type="ECO:0000256" key="3">
    <source>
        <dbReference type="ARBA" id="ARBA00023159"/>
    </source>
</evidence>
<dbReference type="SUPFAM" id="SSF51182">
    <property type="entry name" value="RmlC-like cupins"/>
    <property type="match status" value="1"/>
</dbReference>
<keyword evidence="2" id="KW-0238">DNA-binding</keyword>
<keyword evidence="7" id="KW-1185">Reference proteome</keyword>
<name>A0ABS2BPC6_9NEIS</name>
<keyword evidence="4" id="KW-0804">Transcription</keyword>
<dbReference type="Gene3D" id="2.60.120.10">
    <property type="entry name" value="Jelly Rolls"/>
    <property type="match status" value="1"/>
</dbReference>
<dbReference type="EMBL" id="JAESND010000010">
    <property type="protein sequence ID" value="MBM3117476.1"/>
    <property type="molecule type" value="Genomic_DNA"/>
</dbReference>
<keyword evidence="1" id="KW-0805">Transcription regulation</keyword>
<evidence type="ECO:0000313" key="7">
    <source>
        <dbReference type="Proteomes" id="UP000809431"/>
    </source>
</evidence>
<dbReference type="PANTHER" id="PTHR11019:SF190">
    <property type="entry name" value="ARAC-FAMILY REGULATORY PROTEIN"/>
    <property type="match status" value="1"/>
</dbReference>